<dbReference type="AlphaFoldDB" id="A0A1Y1T1P5"/>
<dbReference type="InterPro" id="IPR016032">
    <property type="entry name" value="Sig_transdc_resp-reg_C-effctor"/>
</dbReference>
<dbReference type="Gene3D" id="1.10.10.10">
    <property type="entry name" value="Winged helix-like DNA-binding domain superfamily/Winged helix DNA-binding domain"/>
    <property type="match status" value="1"/>
</dbReference>
<gene>
    <name evidence="2" type="ORF">IIF7_14012</name>
</gene>
<dbReference type="EMBL" id="ARYN01000012">
    <property type="protein sequence ID" value="ORL44927.1"/>
    <property type="molecule type" value="Genomic_DNA"/>
</dbReference>
<keyword evidence="1" id="KW-0812">Transmembrane</keyword>
<keyword evidence="1" id="KW-0472">Membrane</keyword>
<protein>
    <recommendedName>
        <fullName evidence="4">HTH luxR-type domain-containing protein</fullName>
    </recommendedName>
</protein>
<evidence type="ECO:0000313" key="2">
    <source>
        <dbReference type="EMBL" id="ORL44927.1"/>
    </source>
</evidence>
<dbReference type="GO" id="GO:0006355">
    <property type="term" value="P:regulation of DNA-templated transcription"/>
    <property type="evidence" value="ECO:0007669"/>
    <property type="project" value="InterPro"/>
</dbReference>
<dbReference type="InterPro" id="IPR036388">
    <property type="entry name" value="WH-like_DNA-bd_sf"/>
</dbReference>
<dbReference type="RefSeq" id="WP_084842326.1">
    <property type="nucleotide sequence ID" value="NZ_ARYN01000012.1"/>
</dbReference>
<feature type="transmembrane region" description="Helical" evidence="1">
    <location>
        <begin position="12"/>
        <end position="35"/>
    </location>
</feature>
<proteinExistence type="predicted"/>
<keyword evidence="1" id="KW-1133">Transmembrane helix</keyword>
<dbReference type="GO" id="GO:0003677">
    <property type="term" value="F:DNA binding"/>
    <property type="evidence" value="ECO:0007669"/>
    <property type="project" value="InterPro"/>
</dbReference>
<reference evidence="2 3" key="1">
    <citation type="submission" date="2013-04" db="EMBL/GenBank/DDBJ databases">
        <title>Zunongwangia sp. 22II14-10F7 Genome Sequencing.</title>
        <authorList>
            <person name="Lai Q."/>
            <person name="Shao Z."/>
        </authorList>
    </citation>
    <scope>NUCLEOTIDE SEQUENCE [LARGE SCALE GENOMIC DNA]</scope>
    <source>
        <strain evidence="2 3">22II14-10F7</strain>
    </source>
</reference>
<dbReference type="Proteomes" id="UP000192746">
    <property type="component" value="Unassembled WGS sequence"/>
</dbReference>
<dbReference type="OrthoDB" id="1090267at2"/>
<comment type="caution">
    <text evidence="2">The sequence shown here is derived from an EMBL/GenBank/DDBJ whole genome shotgun (WGS) entry which is preliminary data.</text>
</comment>
<dbReference type="SUPFAM" id="SSF46894">
    <property type="entry name" value="C-terminal effector domain of the bipartite response regulators"/>
    <property type="match status" value="1"/>
</dbReference>
<evidence type="ECO:0008006" key="4">
    <source>
        <dbReference type="Google" id="ProtNLM"/>
    </source>
</evidence>
<dbReference type="STRING" id="1185767.IIF7_14012"/>
<organism evidence="2 3">
    <name type="scientific">Zunongwangia atlantica 22II14-10F7</name>
    <dbReference type="NCBI Taxonomy" id="1185767"/>
    <lineage>
        <taxon>Bacteria</taxon>
        <taxon>Pseudomonadati</taxon>
        <taxon>Bacteroidota</taxon>
        <taxon>Flavobacteriia</taxon>
        <taxon>Flavobacteriales</taxon>
        <taxon>Flavobacteriaceae</taxon>
        <taxon>Zunongwangia</taxon>
    </lineage>
</organism>
<evidence type="ECO:0000313" key="3">
    <source>
        <dbReference type="Proteomes" id="UP000192746"/>
    </source>
</evidence>
<name>A0A1Y1T1P5_9FLAO</name>
<sequence>MDFNVDPDTWFVFSILFISGLGLFMLGFIVVPYLLRKKQLKRLHFKFERKSDRYEMIEQKISSRKEVLLEKNNQQLKADLKVSLKSLLKSKGSTTEVLSFYSDFEKIYPHFTSSLQKNIPNITSNELKLCALLRMNLSAKEVGELLNITPESVNKARYRLRKKIGLSPKDDLDIFILNI</sequence>
<accession>A0A1Y1T1P5</accession>
<evidence type="ECO:0000256" key="1">
    <source>
        <dbReference type="SAM" id="Phobius"/>
    </source>
</evidence>
<keyword evidence="3" id="KW-1185">Reference proteome</keyword>